<dbReference type="GO" id="GO:0042450">
    <property type="term" value="P:L-arginine biosynthetic process via ornithine"/>
    <property type="evidence" value="ECO:0007669"/>
    <property type="project" value="UniProtKB-UniRule"/>
</dbReference>
<comment type="pathway">
    <text evidence="1 6">Amino-acid biosynthesis; L-arginine biosynthesis; L-arginine from L-ornithine and carbamoyl phosphate: step 3/3.</text>
</comment>
<comment type="catalytic activity">
    <reaction evidence="6">
        <text>2-(N(omega)-L-arginino)succinate = fumarate + L-arginine</text>
        <dbReference type="Rhea" id="RHEA:24020"/>
        <dbReference type="ChEBI" id="CHEBI:29806"/>
        <dbReference type="ChEBI" id="CHEBI:32682"/>
        <dbReference type="ChEBI" id="CHEBI:57472"/>
        <dbReference type="EC" id="4.3.2.1"/>
    </reaction>
</comment>
<dbReference type="InterPro" id="IPR000362">
    <property type="entry name" value="Fumarate_lyase_fam"/>
</dbReference>
<dbReference type="NCBIfam" id="TIGR00838">
    <property type="entry name" value="argH"/>
    <property type="match status" value="1"/>
</dbReference>
<protein>
    <recommendedName>
        <fullName evidence="2 6">Argininosuccinate lyase</fullName>
        <shortName evidence="6">ASAL</shortName>
        <ecNumber evidence="2 6">4.3.2.1</ecNumber>
    </recommendedName>
    <alternativeName>
        <fullName evidence="6">Arginosuccinase</fullName>
    </alternativeName>
</protein>
<dbReference type="AlphaFoldDB" id="A0A800MYU1"/>
<gene>
    <name evidence="6" type="primary">argH</name>
    <name evidence="9" type="ORF">KIS1582_1170</name>
</gene>
<dbReference type="RefSeq" id="WP_159344512.1">
    <property type="nucleotide sequence ID" value="NZ_JBALOT010000055.1"/>
</dbReference>
<evidence type="ECO:0000313" key="9">
    <source>
        <dbReference type="EMBL" id="KAF0824968.1"/>
    </source>
</evidence>
<keyword evidence="3 6" id="KW-0055">Arginine biosynthesis</keyword>
<dbReference type="Proteomes" id="UP000465778">
    <property type="component" value="Unassembled WGS sequence"/>
</dbReference>
<dbReference type="InterPro" id="IPR029419">
    <property type="entry name" value="Arg_succ_lyase_C"/>
</dbReference>
<feature type="domain" description="Argininosuccinate lyase C-terminal" evidence="8">
    <location>
        <begin position="363"/>
        <end position="439"/>
    </location>
</feature>
<evidence type="ECO:0000256" key="5">
    <source>
        <dbReference type="ARBA" id="ARBA00023239"/>
    </source>
</evidence>
<dbReference type="InterPro" id="IPR022761">
    <property type="entry name" value="Fumarate_lyase_N"/>
</dbReference>
<dbReference type="UniPathway" id="UPA00068">
    <property type="reaction ID" value="UER00114"/>
</dbReference>
<evidence type="ECO:0000313" key="10">
    <source>
        <dbReference type="Proteomes" id="UP000465778"/>
    </source>
</evidence>
<keyword evidence="5 6" id="KW-0456">Lyase</keyword>
<keyword evidence="4 6" id="KW-0028">Amino-acid biosynthesis</keyword>
<comment type="subcellular location">
    <subcellularLocation>
        <location evidence="6">Cytoplasm</location>
    </subcellularLocation>
</comment>
<comment type="caution">
    <text evidence="9">The sequence shown here is derived from an EMBL/GenBank/DDBJ whole genome shotgun (WGS) entry which is preliminary data.</text>
</comment>
<sequence>MAGRLEEDPSDQFRRIVLGHELSEIGEAAIKPLLYVNAAHVKMLQKQKLIPSGTAGKILSVLKQIDNQGISVLNIDQAEDIYLALEQKLIKVLGMNEAGNIHMGRSRNDIYSTVYRMILRQKLIGVYEHLLELRQKVADLAESQKATIMPGYTHTQHAQPITVGYYFLGVFDLLGRDMQRLRNAWDLINNSPLGAAALTTTSFELDRNYTCKILGFDAIVYNAYDAISGRDYVNDAVLALYNTVSDISRVVTDLMTWNMFEFSFIEIPDEFAGISSIMPQKKNPSAFEFLRSAASWVLGDTIGVISSPKGVSYSDIRDGTKYLYSPLWHAVEVTSNVLKLFSEVLPGIKWDSERMLEETNEGYSTMTDLADHMVQKYKITFREAHNLVAAFVKVSIVQKKKANELNIDDFNNICFEQGFSFNMNQEELGDVLDPKKCLNRRKVEGGTSESQLKFMLSECAEQLNSEKLWYEEKRKKLEKVEQKIFDLD</sequence>
<accession>A0A800MYU1</accession>
<evidence type="ECO:0000256" key="3">
    <source>
        <dbReference type="ARBA" id="ARBA00022571"/>
    </source>
</evidence>
<dbReference type="SUPFAM" id="SSF48557">
    <property type="entry name" value="L-aspartase-like"/>
    <property type="match status" value="1"/>
</dbReference>
<feature type="domain" description="Fumarate lyase N-terminal" evidence="7">
    <location>
        <begin position="39"/>
        <end position="299"/>
    </location>
</feature>
<proteinExistence type="inferred from homology"/>
<dbReference type="CDD" id="cd01359">
    <property type="entry name" value="Argininosuccinate_lyase"/>
    <property type="match status" value="1"/>
</dbReference>
<name>A0A800MYU1_CYTFI</name>
<dbReference type="OrthoDB" id="9769623at2"/>
<dbReference type="InterPro" id="IPR009049">
    <property type="entry name" value="Argininosuccinate_lyase"/>
</dbReference>
<dbReference type="Pfam" id="PF00206">
    <property type="entry name" value="Lyase_1"/>
    <property type="match status" value="1"/>
</dbReference>
<dbReference type="InterPro" id="IPR008948">
    <property type="entry name" value="L-Aspartase-like"/>
</dbReference>
<dbReference type="Gene3D" id="1.10.275.10">
    <property type="entry name" value="Fumarase/aspartase (N-terminal domain)"/>
    <property type="match status" value="1"/>
</dbReference>
<comment type="similarity">
    <text evidence="6">Belongs to the lyase 1 family. Argininosuccinate lyase subfamily.</text>
</comment>
<evidence type="ECO:0000259" key="8">
    <source>
        <dbReference type="Pfam" id="PF14698"/>
    </source>
</evidence>
<dbReference type="Gene3D" id="1.10.40.30">
    <property type="entry name" value="Fumarase/aspartase (C-terminal domain)"/>
    <property type="match status" value="1"/>
</dbReference>
<dbReference type="Gene3D" id="1.20.200.10">
    <property type="entry name" value="Fumarase/aspartase (Central domain)"/>
    <property type="match status" value="1"/>
</dbReference>
<dbReference type="PANTHER" id="PTHR43814">
    <property type="entry name" value="ARGININOSUCCINATE LYASE"/>
    <property type="match status" value="1"/>
</dbReference>
<dbReference type="PRINTS" id="PR00149">
    <property type="entry name" value="FUMRATELYASE"/>
</dbReference>
<dbReference type="GO" id="GO:0005829">
    <property type="term" value="C:cytosol"/>
    <property type="evidence" value="ECO:0007669"/>
    <property type="project" value="TreeGrafter"/>
</dbReference>
<evidence type="ECO:0000259" key="7">
    <source>
        <dbReference type="Pfam" id="PF00206"/>
    </source>
</evidence>
<dbReference type="HAMAP" id="MF_00006">
    <property type="entry name" value="Arg_succ_lyase"/>
    <property type="match status" value="1"/>
</dbReference>
<reference evidence="9 10" key="1">
    <citation type="journal article" date="2020" name="G3 (Bethesda)">
        <title>Whole Genome Sequencing and Comparative Genomics of Two Nematicidal Bacillus Strains Reveals a Wide Range of Possible Virulence Factors.</title>
        <authorList>
            <person name="Susic N."/>
            <person name="Janezic S."/>
            <person name="Rupnik M."/>
            <person name="Geric Stare B."/>
        </authorList>
    </citation>
    <scope>NUCLEOTIDE SEQUENCE [LARGE SCALE GENOMIC DNA]</scope>
    <source>
        <strain evidence="9 10">I-1582</strain>
    </source>
</reference>
<organism evidence="9 10">
    <name type="scientific">Cytobacillus firmus</name>
    <name type="common">Bacillus firmus</name>
    <dbReference type="NCBI Taxonomy" id="1399"/>
    <lineage>
        <taxon>Bacteria</taxon>
        <taxon>Bacillati</taxon>
        <taxon>Bacillota</taxon>
        <taxon>Bacilli</taxon>
        <taxon>Bacillales</taxon>
        <taxon>Bacillaceae</taxon>
        <taxon>Cytobacillus</taxon>
    </lineage>
</organism>
<dbReference type="EC" id="4.3.2.1" evidence="2 6"/>
<keyword evidence="6" id="KW-0963">Cytoplasm</keyword>
<dbReference type="Pfam" id="PF14698">
    <property type="entry name" value="ASL_C2"/>
    <property type="match status" value="1"/>
</dbReference>
<evidence type="ECO:0000256" key="1">
    <source>
        <dbReference type="ARBA" id="ARBA00004941"/>
    </source>
</evidence>
<evidence type="ECO:0000256" key="6">
    <source>
        <dbReference type="HAMAP-Rule" id="MF_00006"/>
    </source>
</evidence>
<dbReference type="EMBL" id="VDEM01000008">
    <property type="protein sequence ID" value="KAF0824968.1"/>
    <property type="molecule type" value="Genomic_DNA"/>
</dbReference>
<dbReference type="GO" id="GO:0004056">
    <property type="term" value="F:argininosuccinate lyase activity"/>
    <property type="evidence" value="ECO:0007669"/>
    <property type="project" value="UniProtKB-UniRule"/>
</dbReference>
<dbReference type="PRINTS" id="PR00145">
    <property type="entry name" value="ARGSUCLYASE"/>
</dbReference>
<dbReference type="PANTHER" id="PTHR43814:SF1">
    <property type="entry name" value="ARGININOSUCCINATE LYASE"/>
    <property type="match status" value="1"/>
</dbReference>
<dbReference type="InterPro" id="IPR024083">
    <property type="entry name" value="Fumarase/histidase_N"/>
</dbReference>
<evidence type="ECO:0000256" key="2">
    <source>
        <dbReference type="ARBA" id="ARBA00012338"/>
    </source>
</evidence>
<evidence type="ECO:0000256" key="4">
    <source>
        <dbReference type="ARBA" id="ARBA00022605"/>
    </source>
</evidence>